<dbReference type="InterPro" id="IPR002656">
    <property type="entry name" value="Acyl_transf_3_dom"/>
</dbReference>
<evidence type="ECO:0000313" key="3">
    <source>
        <dbReference type="EMBL" id="MEQ2360045.1"/>
    </source>
</evidence>
<sequence length="334" mass="38724">MSKEKQGIDLLKFIGSIMIFTIHMAVFESFGEVQSAWELLGRWAVPVFFIASAYFLFSANNGSVEYANIKKYIYRIGMLYLFWFIFNLPNFICVRFLKRPPHTMYDFLMIAKNSVLSSTFTGSWYLLSSIFCAWLLFVLKKKMNTKQICLIAFLFQIICIFTSVYKGILPDQIRHIFSFWQFPLNIFGGLFYFAIGLFLAENQDLIYKAPKWKYSSIAVMSFLTYIVEINFAKHFAIYGGSDEAFSLIPLSVSVFILGMRSSVKIRNAKKLRNISTIIYCAQADILLAKVAISRIFEINFSLFLFGICSVIMVCIIAAVFWLQERKIWWAKYLT</sequence>
<feature type="transmembrane region" description="Helical" evidence="1">
    <location>
        <begin position="117"/>
        <end position="139"/>
    </location>
</feature>
<evidence type="ECO:0000259" key="2">
    <source>
        <dbReference type="Pfam" id="PF01757"/>
    </source>
</evidence>
<dbReference type="EMBL" id="JBBMEI010000093">
    <property type="protein sequence ID" value="MEQ2360045.1"/>
    <property type="molecule type" value="Genomic_DNA"/>
</dbReference>
<reference evidence="3 4" key="1">
    <citation type="submission" date="2024-03" db="EMBL/GenBank/DDBJ databases">
        <title>Human intestinal bacterial collection.</title>
        <authorList>
            <person name="Pauvert C."/>
            <person name="Hitch T.C.A."/>
            <person name="Clavel T."/>
        </authorList>
    </citation>
    <scope>NUCLEOTIDE SEQUENCE [LARGE SCALE GENOMIC DNA]</scope>
    <source>
        <strain evidence="3 4">CLA-AA-H95</strain>
    </source>
</reference>
<dbReference type="RefSeq" id="WP_302700412.1">
    <property type="nucleotide sequence ID" value="NZ_JBBMEI010000093.1"/>
</dbReference>
<gene>
    <name evidence="3" type="ORF">WMO75_17285</name>
</gene>
<name>A0ABV1AQR6_9FIRM</name>
<proteinExistence type="predicted"/>
<keyword evidence="1" id="KW-0472">Membrane</keyword>
<keyword evidence="3" id="KW-0012">Acyltransferase</keyword>
<dbReference type="Proteomes" id="UP001446032">
    <property type="component" value="Unassembled WGS sequence"/>
</dbReference>
<organism evidence="3 4">
    <name type="scientific">Blautia intestinihominis</name>
    <dbReference type="NCBI Taxonomy" id="3133152"/>
    <lineage>
        <taxon>Bacteria</taxon>
        <taxon>Bacillati</taxon>
        <taxon>Bacillota</taxon>
        <taxon>Clostridia</taxon>
        <taxon>Lachnospirales</taxon>
        <taxon>Lachnospiraceae</taxon>
        <taxon>Blautia</taxon>
    </lineage>
</organism>
<keyword evidence="4" id="KW-1185">Reference proteome</keyword>
<comment type="caution">
    <text evidence="3">The sequence shown here is derived from an EMBL/GenBank/DDBJ whole genome shotgun (WGS) entry which is preliminary data.</text>
</comment>
<feature type="transmembrane region" description="Helical" evidence="1">
    <location>
        <begin position="212"/>
        <end position="232"/>
    </location>
</feature>
<evidence type="ECO:0000256" key="1">
    <source>
        <dbReference type="SAM" id="Phobius"/>
    </source>
</evidence>
<feature type="transmembrane region" description="Helical" evidence="1">
    <location>
        <begin position="39"/>
        <end position="57"/>
    </location>
</feature>
<feature type="transmembrane region" description="Helical" evidence="1">
    <location>
        <begin position="244"/>
        <end position="263"/>
    </location>
</feature>
<dbReference type="EC" id="2.3.1.-" evidence="3"/>
<evidence type="ECO:0000313" key="4">
    <source>
        <dbReference type="Proteomes" id="UP001446032"/>
    </source>
</evidence>
<keyword evidence="1" id="KW-0812">Transmembrane</keyword>
<feature type="transmembrane region" description="Helical" evidence="1">
    <location>
        <begin position="180"/>
        <end position="200"/>
    </location>
</feature>
<feature type="domain" description="Acyltransferase 3" evidence="2">
    <location>
        <begin position="7"/>
        <end position="318"/>
    </location>
</feature>
<feature type="transmembrane region" description="Helical" evidence="1">
    <location>
        <begin position="302"/>
        <end position="322"/>
    </location>
</feature>
<feature type="transmembrane region" description="Helical" evidence="1">
    <location>
        <begin position="78"/>
        <end position="97"/>
    </location>
</feature>
<keyword evidence="3" id="KW-0808">Transferase</keyword>
<feature type="transmembrane region" description="Helical" evidence="1">
    <location>
        <begin position="7"/>
        <end position="27"/>
    </location>
</feature>
<accession>A0ABV1AQR6</accession>
<dbReference type="Pfam" id="PF01757">
    <property type="entry name" value="Acyl_transf_3"/>
    <property type="match status" value="1"/>
</dbReference>
<feature type="transmembrane region" description="Helical" evidence="1">
    <location>
        <begin position="148"/>
        <end position="168"/>
    </location>
</feature>
<dbReference type="GO" id="GO:0016746">
    <property type="term" value="F:acyltransferase activity"/>
    <property type="evidence" value="ECO:0007669"/>
    <property type="project" value="UniProtKB-KW"/>
</dbReference>
<keyword evidence="1" id="KW-1133">Transmembrane helix</keyword>
<protein>
    <submittedName>
        <fullName evidence="3">Acyltransferase</fullName>
        <ecNumber evidence="3">2.3.1.-</ecNumber>
    </submittedName>
</protein>